<protein>
    <submittedName>
        <fullName evidence="1">Glutaredoxin family protein</fullName>
    </submittedName>
</protein>
<dbReference type="InterPro" id="IPR036249">
    <property type="entry name" value="Thioredoxin-like_sf"/>
</dbReference>
<organism evidence="1 2">
    <name type="scientific">Pseudomonas typographi</name>
    <dbReference type="NCBI Taxonomy" id="2715964"/>
    <lineage>
        <taxon>Bacteria</taxon>
        <taxon>Pseudomonadati</taxon>
        <taxon>Pseudomonadota</taxon>
        <taxon>Gammaproteobacteria</taxon>
        <taxon>Pseudomonadales</taxon>
        <taxon>Pseudomonadaceae</taxon>
        <taxon>Pseudomonas</taxon>
    </lineage>
</organism>
<evidence type="ECO:0000313" key="1">
    <source>
        <dbReference type="EMBL" id="MBD1600345.1"/>
    </source>
</evidence>
<reference evidence="1 2" key="1">
    <citation type="journal article" date="2020" name="Insects">
        <title>Bacteria Belonging to Pseudomonas typographi sp. nov. from the Bark Beetle Ips typographus Have Genomic Potential to Aid in the Host Ecology.</title>
        <authorList>
            <person name="Peral-Aranega E."/>
            <person name="Saati-Santamaria Z."/>
            <person name="Kolarik M."/>
            <person name="Rivas R."/>
            <person name="Garcia-Fraile P."/>
        </authorList>
    </citation>
    <scope>NUCLEOTIDE SEQUENCE [LARGE SCALE GENOMIC DNA]</scope>
    <source>
        <strain evidence="1 2">CA3A</strain>
    </source>
</reference>
<dbReference type="Pfam" id="PF05768">
    <property type="entry name" value="Glrx-like"/>
    <property type="match status" value="1"/>
</dbReference>
<dbReference type="SUPFAM" id="SSF52833">
    <property type="entry name" value="Thioredoxin-like"/>
    <property type="match status" value="1"/>
</dbReference>
<dbReference type="Proteomes" id="UP000805841">
    <property type="component" value="Unassembled WGS sequence"/>
</dbReference>
<dbReference type="EMBL" id="JAAOCA010000021">
    <property type="protein sequence ID" value="MBD1600345.1"/>
    <property type="molecule type" value="Genomic_DNA"/>
</dbReference>
<gene>
    <name evidence="1" type="ORF">HAQ05_16730</name>
</gene>
<comment type="caution">
    <text evidence="1">The sequence shown here is derived from an EMBL/GenBank/DDBJ whole genome shotgun (WGS) entry which is preliminary data.</text>
</comment>
<proteinExistence type="predicted"/>
<dbReference type="InterPro" id="IPR008554">
    <property type="entry name" value="Glutaredoxin-like"/>
</dbReference>
<accession>A0ABR7Z4E9</accession>
<evidence type="ECO:0000313" key="2">
    <source>
        <dbReference type="Proteomes" id="UP000805841"/>
    </source>
</evidence>
<name>A0ABR7Z4E9_9PSED</name>
<keyword evidence="2" id="KW-1185">Reference proteome</keyword>
<sequence>MLAECKLYIVTGHPLCSLAEDMLMDWVERAGLLVELVDITEQPLPLAQWSSRVPVLERVDTGAQLPWPFDLEDIEHFLK</sequence>
<dbReference type="RefSeq" id="WP_190422599.1">
    <property type="nucleotide sequence ID" value="NZ_JAAOCA010000021.1"/>
</dbReference>
<dbReference type="Gene3D" id="3.40.30.10">
    <property type="entry name" value="Glutaredoxin"/>
    <property type="match status" value="1"/>
</dbReference>